<keyword evidence="1" id="KW-0472">Membrane</keyword>
<dbReference type="GO" id="GO:0016747">
    <property type="term" value="F:acyltransferase activity, transferring groups other than amino-acyl groups"/>
    <property type="evidence" value="ECO:0007669"/>
    <property type="project" value="InterPro"/>
</dbReference>
<dbReference type="EMBL" id="ABCK01000003">
    <property type="protein sequence ID" value="EDM29042.1"/>
    <property type="molecule type" value="Genomic_DNA"/>
</dbReference>
<accession>A6DHF9</accession>
<feature type="transmembrane region" description="Helical" evidence="1">
    <location>
        <begin position="21"/>
        <end position="40"/>
    </location>
</feature>
<keyword evidence="1" id="KW-0812">Transmembrane</keyword>
<evidence type="ECO:0000313" key="4">
    <source>
        <dbReference type="Proteomes" id="UP000004947"/>
    </source>
</evidence>
<dbReference type="PANTHER" id="PTHR23028:SF53">
    <property type="entry name" value="ACYL_TRANSF_3 DOMAIN-CONTAINING PROTEIN"/>
    <property type="match status" value="1"/>
</dbReference>
<dbReference type="STRING" id="313628.LNTAR_14537"/>
<feature type="transmembrane region" description="Helical" evidence="1">
    <location>
        <begin position="235"/>
        <end position="252"/>
    </location>
</feature>
<dbReference type="RefSeq" id="WP_007277344.1">
    <property type="nucleotide sequence ID" value="NZ_ABCK01000003.1"/>
</dbReference>
<sequence>MSTTRFKTPPYSSGMFDAFRWVAALVVLLCHARSMFYGSYSDIENPTILDTTFYIITLFWHQAVIIFFVLSGYFIGSSVLASVTEGKFNWTTYLINRMSRLYIVLIPILLITALLDHLGMNLWGIENYFGAENRLSIIHWITSLLMIQPQHIMPYGTNTPLWSLSYEFWYYLLFPVIVLALDRKQNKRHRVIMFVILIPLLLFMEIRMASYFIIWSIGVAVAVLPLPKQWLRIRWQYPLIGFCTLLVFVLIRGLERTIIPVKDFWYIQLITDMILSIVFAGFMYSTKVKAYLKPKAQFPLIGFHNKMASFSYTLYLIHNPILVFIYAGFLFNDGLKLEGGLFDLMKFLGLMVFVMFIAYFFSLLTECNTPYLRKWLRRKLE</sequence>
<protein>
    <recommendedName>
        <fullName evidence="2">Acyltransferase 3 domain-containing protein</fullName>
    </recommendedName>
</protein>
<dbReference type="AlphaFoldDB" id="A6DHF9"/>
<feature type="transmembrane region" description="Helical" evidence="1">
    <location>
        <begin position="161"/>
        <end position="181"/>
    </location>
</feature>
<feature type="transmembrane region" description="Helical" evidence="1">
    <location>
        <begin position="344"/>
        <end position="364"/>
    </location>
</feature>
<feature type="transmembrane region" description="Helical" evidence="1">
    <location>
        <begin position="264"/>
        <end position="284"/>
    </location>
</feature>
<keyword evidence="4" id="KW-1185">Reference proteome</keyword>
<feature type="transmembrane region" description="Helical" evidence="1">
    <location>
        <begin position="193"/>
        <end position="223"/>
    </location>
</feature>
<gene>
    <name evidence="3" type="ORF">LNTAR_14537</name>
</gene>
<evidence type="ECO:0000313" key="3">
    <source>
        <dbReference type="EMBL" id="EDM29042.1"/>
    </source>
</evidence>
<comment type="caution">
    <text evidence="3">The sequence shown here is derived from an EMBL/GenBank/DDBJ whole genome shotgun (WGS) entry which is preliminary data.</text>
</comment>
<keyword evidence="1" id="KW-1133">Transmembrane helix</keyword>
<dbReference type="Pfam" id="PF01757">
    <property type="entry name" value="Acyl_transf_3"/>
    <property type="match status" value="1"/>
</dbReference>
<dbReference type="eggNOG" id="COG1835">
    <property type="taxonomic scope" value="Bacteria"/>
</dbReference>
<evidence type="ECO:0000259" key="2">
    <source>
        <dbReference type="Pfam" id="PF01757"/>
    </source>
</evidence>
<dbReference type="InterPro" id="IPR002656">
    <property type="entry name" value="Acyl_transf_3_dom"/>
</dbReference>
<dbReference type="OrthoDB" id="9796461at2"/>
<dbReference type="InterPro" id="IPR050879">
    <property type="entry name" value="Acyltransferase_3"/>
</dbReference>
<feature type="transmembrane region" description="Helical" evidence="1">
    <location>
        <begin position="312"/>
        <end position="332"/>
    </location>
</feature>
<feature type="domain" description="Acyltransferase 3" evidence="2">
    <location>
        <begin position="16"/>
        <end position="362"/>
    </location>
</feature>
<dbReference type="Proteomes" id="UP000004947">
    <property type="component" value="Unassembled WGS sequence"/>
</dbReference>
<proteinExistence type="predicted"/>
<reference evidence="3 4" key="1">
    <citation type="journal article" date="2010" name="J. Bacteriol.">
        <title>Genome sequence of Lentisphaera araneosa HTCC2155T, the type species of the order Lentisphaerales in the phylum Lentisphaerae.</title>
        <authorList>
            <person name="Thrash J.C."/>
            <person name="Cho J.C."/>
            <person name="Vergin K.L."/>
            <person name="Morris R.M."/>
            <person name="Giovannoni S.J."/>
        </authorList>
    </citation>
    <scope>NUCLEOTIDE SEQUENCE [LARGE SCALE GENOMIC DNA]</scope>
    <source>
        <strain evidence="3 4">HTCC2155</strain>
    </source>
</reference>
<dbReference type="GO" id="GO:0016020">
    <property type="term" value="C:membrane"/>
    <property type="evidence" value="ECO:0007669"/>
    <property type="project" value="TreeGrafter"/>
</dbReference>
<dbReference type="PANTHER" id="PTHR23028">
    <property type="entry name" value="ACETYLTRANSFERASE"/>
    <property type="match status" value="1"/>
</dbReference>
<evidence type="ECO:0000256" key="1">
    <source>
        <dbReference type="SAM" id="Phobius"/>
    </source>
</evidence>
<organism evidence="3 4">
    <name type="scientific">Lentisphaera araneosa HTCC2155</name>
    <dbReference type="NCBI Taxonomy" id="313628"/>
    <lineage>
        <taxon>Bacteria</taxon>
        <taxon>Pseudomonadati</taxon>
        <taxon>Lentisphaerota</taxon>
        <taxon>Lentisphaeria</taxon>
        <taxon>Lentisphaerales</taxon>
        <taxon>Lentisphaeraceae</taxon>
        <taxon>Lentisphaera</taxon>
    </lineage>
</organism>
<name>A6DHF9_9BACT</name>
<feature type="transmembrane region" description="Helical" evidence="1">
    <location>
        <begin position="52"/>
        <end position="80"/>
    </location>
</feature>
<dbReference type="GO" id="GO:0000271">
    <property type="term" value="P:polysaccharide biosynthetic process"/>
    <property type="evidence" value="ECO:0007669"/>
    <property type="project" value="TreeGrafter"/>
</dbReference>
<feature type="transmembrane region" description="Helical" evidence="1">
    <location>
        <begin position="101"/>
        <end position="120"/>
    </location>
</feature>